<keyword evidence="2" id="KW-1185">Reference proteome</keyword>
<dbReference type="Proteomes" id="UP001165960">
    <property type="component" value="Unassembled WGS sequence"/>
</dbReference>
<reference evidence="1" key="1">
    <citation type="submission" date="2022-04" db="EMBL/GenBank/DDBJ databases">
        <title>Genome of the entomopathogenic fungus Entomophthora muscae.</title>
        <authorList>
            <person name="Elya C."/>
            <person name="Lovett B.R."/>
            <person name="Lee E."/>
            <person name="Macias A.M."/>
            <person name="Hajek A.E."/>
            <person name="De Bivort B.L."/>
            <person name="Kasson M.T."/>
            <person name="De Fine Licht H.H."/>
            <person name="Stajich J.E."/>
        </authorList>
    </citation>
    <scope>NUCLEOTIDE SEQUENCE</scope>
    <source>
        <strain evidence="1">Berkeley</strain>
    </source>
</reference>
<dbReference type="EC" id="1.14.14.154" evidence="1"/>
<organism evidence="1 2">
    <name type="scientific">Entomophthora muscae</name>
    <dbReference type="NCBI Taxonomy" id="34485"/>
    <lineage>
        <taxon>Eukaryota</taxon>
        <taxon>Fungi</taxon>
        <taxon>Fungi incertae sedis</taxon>
        <taxon>Zoopagomycota</taxon>
        <taxon>Entomophthoromycotina</taxon>
        <taxon>Entomophthoromycetes</taxon>
        <taxon>Entomophthorales</taxon>
        <taxon>Entomophthoraceae</taxon>
        <taxon>Entomophthora</taxon>
    </lineage>
</organism>
<dbReference type="EMBL" id="QTSX02003552">
    <property type="protein sequence ID" value="KAJ9071092.1"/>
    <property type="molecule type" value="Genomic_DNA"/>
</dbReference>
<comment type="caution">
    <text evidence="1">The sequence shown here is derived from an EMBL/GenBank/DDBJ whole genome shotgun (WGS) entry which is preliminary data.</text>
</comment>
<protein>
    <submittedName>
        <fullName evidence="1">Lanosterol 14-alpha-demethylase</fullName>
        <ecNumber evidence="1">1.14.14.154</ecNumber>
    </submittedName>
</protein>
<keyword evidence="1" id="KW-0560">Oxidoreductase</keyword>
<evidence type="ECO:0000313" key="2">
    <source>
        <dbReference type="Proteomes" id="UP001165960"/>
    </source>
</evidence>
<gene>
    <name evidence="1" type="primary">ERG11_1</name>
    <name evidence="1" type="ORF">DSO57_1000767</name>
</gene>
<name>A0ACC2T933_9FUNG</name>
<sequence length="517" mass="58178">MIAFISNALHGFATGYPISTILFAILIGLVLQYYIRINMKPDPTLPPVVPYFFPFFGSMVTYGMNPVQFLKDNQKIYGDNFTFLMFGRRITHCLGPDGNHLVLNAKHTSVNAEDAYRGLTKPVFGPGVVYDCPNSVLLEQKRMIKYGLTTDYLKTYVTLIEQETIEHLAKWGKEGKVCIFKQMGGLIIKTASRCLLGEEVRSQLDESFAEIYENLDRGFTPVHFLFDWLPLPSFWRRDASHLEARNFFLNVIKNRRASNIKKEDMLQALMSAKYKNGDELEDEKIACILIALLMAGQHTSSTTSTWAFLYLAQNPSLIDALREEQVRVLGADLPPLTLESLKKLDLLDSVVRETLRIKPPLLEIMRMVTKPVPIPGTTYAVPPGHYIAAAPVVSAMDEAYFPNPEKFDPYRWTTADKGDDVLADESTKSKEDPSSFVDYGFGSVSTTSARSPYLPFGGGRHRCIGDAFAYIQLKTIIATFVRNFDIQLDPKVGLPDSDFTNLVAIPVLPATIHYKRR</sequence>
<evidence type="ECO:0000313" key="1">
    <source>
        <dbReference type="EMBL" id="KAJ9071092.1"/>
    </source>
</evidence>
<accession>A0ACC2T933</accession>
<proteinExistence type="predicted"/>